<feature type="transmembrane region" description="Helical" evidence="2">
    <location>
        <begin position="1712"/>
        <end position="1735"/>
    </location>
</feature>
<comment type="caution">
    <text evidence="5">The sequence shown here is derived from an EMBL/GenBank/DDBJ whole genome shotgun (WGS) entry which is preliminary data.</text>
</comment>
<dbReference type="SUPFAM" id="SSF51126">
    <property type="entry name" value="Pectin lyase-like"/>
    <property type="match status" value="2"/>
</dbReference>
<evidence type="ECO:0000256" key="3">
    <source>
        <dbReference type="SAM" id="SignalP"/>
    </source>
</evidence>
<keyword evidence="3" id="KW-0732">Signal</keyword>
<feature type="transmembrane region" description="Helical" evidence="2">
    <location>
        <begin position="1896"/>
        <end position="1917"/>
    </location>
</feature>
<evidence type="ECO:0000313" key="6">
    <source>
        <dbReference type="Proteomes" id="UP001230188"/>
    </source>
</evidence>
<feature type="transmembrane region" description="Helical" evidence="2">
    <location>
        <begin position="2183"/>
        <end position="2206"/>
    </location>
</feature>
<dbReference type="CDD" id="cd00185">
    <property type="entry name" value="TNFRSF"/>
    <property type="match status" value="1"/>
</dbReference>
<dbReference type="SUPFAM" id="SSF57184">
    <property type="entry name" value="Growth factor receptor domain"/>
    <property type="match status" value="1"/>
</dbReference>
<evidence type="ECO:0000313" key="5">
    <source>
        <dbReference type="EMBL" id="KAJ8600066.1"/>
    </source>
</evidence>
<protein>
    <recommendedName>
        <fullName evidence="4">MAM domain-containing protein</fullName>
    </recommendedName>
</protein>
<feature type="signal peptide" evidence="3">
    <location>
        <begin position="1"/>
        <end position="31"/>
    </location>
</feature>
<proteinExistence type="predicted"/>
<dbReference type="SMART" id="SM00137">
    <property type="entry name" value="MAM"/>
    <property type="match status" value="1"/>
</dbReference>
<dbReference type="SUPFAM" id="SSF49899">
    <property type="entry name" value="Concanavalin A-like lectins/glucanases"/>
    <property type="match status" value="1"/>
</dbReference>
<keyword evidence="2" id="KW-1133">Transmembrane helix</keyword>
<dbReference type="GO" id="GO:0016020">
    <property type="term" value="C:membrane"/>
    <property type="evidence" value="ECO:0007669"/>
    <property type="project" value="InterPro"/>
</dbReference>
<feature type="transmembrane region" description="Helical" evidence="2">
    <location>
        <begin position="1938"/>
        <end position="1958"/>
    </location>
</feature>
<keyword evidence="6" id="KW-1185">Reference proteome</keyword>
<dbReference type="CDD" id="cd06263">
    <property type="entry name" value="MAM"/>
    <property type="match status" value="1"/>
</dbReference>
<evidence type="ECO:0000256" key="2">
    <source>
        <dbReference type="SAM" id="Phobius"/>
    </source>
</evidence>
<dbReference type="EMBL" id="JAQMWT010000531">
    <property type="protein sequence ID" value="KAJ8600066.1"/>
    <property type="molecule type" value="Genomic_DNA"/>
</dbReference>
<dbReference type="Pfam" id="PF13229">
    <property type="entry name" value="Beta_helix"/>
    <property type="match status" value="1"/>
</dbReference>
<dbReference type="Proteomes" id="UP001230188">
    <property type="component" value="Unassembled WGS sequence"/>
</dbReference>
<keyword evidence="2" id="KW-0812">Transmembrane</keyword>
<reference evidence="5" key="1">
    <citation type="submission" date="2023-01" db="EMBL/GenBank/DDBJ databases">
        <title>Metagenome sequencing of chrysophaentin producing Chrysophaeum taylorii.</title>
        <authorList>
            <person name="Davison J."/>
            <person name="Bewley C."/>
        </authorList>
    </citation>
    <scope>NUCLEOTIDE SEQUENCE</scope>
    <source>
        <strain evidence="5">NIES-1699</strain>
    </source>
</reference>
<dbReference type="Gene3D" id="2.60.120.200">
    <property type="match status" value="1"/>
</dbReference>
<dbReference type="InterPro" id="IPR009030">
    <property type="entry name" value="Growth_fac_rcpt_cys_sf"/>
</dbReference>
<feature type="transmembrane region" description="Helical" evidence="2">
    <location>
        <begin position="2153"/>
        <end position="2171"/>
    </location>
</feature>
<accession>A0AAD7U8B6</accession>
<dbReference type="Gene3D" id="2.10.50.10">
    <property type="entry name" value="Tumor Necrosis Factor Receptor, subunit A, domain 2"/>
    <property type="match status" value="4"/>
</dbReference>
<feature type="transmembrane region" description="Helical" evidence="2">
    <location>
        <begin position="1994"/>
        <end position="2018"/>
    </location>
</feature>
<dbReference type="PANTHER" id="PTHR46967">
    <property type="entry name" value="INSULIN-LIKE GROWTH FACTOR BINDING PROTEIN,N-TERMINAL"/>
    <property type="match status" value="1"/>
</dbReference>
<dbReference type="InterPro" id="IPR000998">
    <property type="entry name" value="MAM_dom"/>
</dbReference>
<organism evidence="5 6">
    <name type="scientific">Chrysophaeum taylorii</name>
    <dbReference type="NCBI Taxonomy" id="2483200"/>
    <lineage>
        <taxon>Eukaryota</taxon>
        <taxon>Sar</taxon>
        <taxon>Stramenopiles</taxon>
        <taxon>Ochrophyta</taxon>
        <taxon>Pelagophyceae</taxon>
        <taxon>Pelagomonadales</taxon>
        <taxon>Pelagomonadaceae</taxon>
        <taxon>Chrysophaeum</taxon>
    </lineage>
</organism>
<evidence type="ECO:0000259" key="4">
    <source>
        <dbReference type="PROSITE" id="PS50060"/>
    </source>
</evidence>
<feature type="region of interest" description="Disordered" evidence="1">
    <location>
        <begin position="2312"/>
        <end position="2337"/>
    </location>
</feature>
<name>A0AAD7U8B6_9STRA</name>
<feature type="chain" id="PRO_5042023530" description="MAM domain-containing protein" evidence="3">
    <location>
        <begin position="32"/>
        <end position="2337"/>
    </location>
</feature>
<feature type="transmembrane region" description="Helical" evidence="2">
    <location>
        <begin position="1858"/>
        <end position="1876"/>
    </location>
</feature>
<dbReference type="PROSITE" id="PS50060">
    <property type="entry name" value="MAM_2"/>
    <property type="match status" value="1"/>
</dbReference>
<sequence length="2337" mass="250519">MPAATTTTRRRRTAWALAAVATLGTTVVVRAEEPQSSCPASNLNVTFSLVGATSLGTAVMGNYTRSGFCGCWPKYECLDCVLPAAVYYDETSASWVGSTSTACGGNSSGAELVVSSSDSSPLAITAEWSERGVGGALVPNSAIEVNFALLLIGTTEIADHLGVFGKYSRSGACDDRPAFVCVDCTLGSVELYYSEILGAWIVSEVTTCGDTFAQNMLAVDSAETPFEIENVWEEAIEDGLFRENKNIQVVPVGSFEPTQAPTTPAPSSLDITSLSLDSFGTASPCDVPSSWACVNAQGITVSRGSLVVVGPTNYVRFNEGFKTFRTLRVTARLIKDETCDNHAVYFSTSSTSVYTTESNVAGTIAIAWSCDVFEIRSPDFVNNTVLCPAGTYDLTVEITEGLTTATATSPESVCKASITQGTESLVVLPAYDYYGGGGGGYYYASYGGYGDDGNASAGDDQAAADETGAYFFLGTSRADGDDGSGVAHTEWLSVEITDRGIFSESPTVSPAPTASPAPTFALSAAPTAQPPVPVASAGCDFETQDLCGWTSGGTGELGWHRAIEGTPTERTGPLESSRGYFMFVEASTPRFPNIGPFVLESPPFDASISGAAYVTFEYHMYGSDMGILGLEFYNGSSWVPQGFLKSGDQGDVWRDSGYLRLPESATRVRFVGFTGEGFFGDMAVDNVAFASTSQPTFAPTSTPAPTATSIPTPLPTEHETFFEIRRAIQTQSRVDVAPVQVDFTGPIQIQVDVSIQGSTLGDNTTLFYGAYSTHLLEVPFGLSVNVTNIIFHGGWKEDSGAALLLYSHATAFLTDCIFFENYAWLDGGGIWASNNSFVHARNTIFQGNVADYHGAAILAQLGTQVILEDCSFLSNQASFYSVDFIGVGGAMFVHSSNLVARRTRFEGNLAVVGGALFLEELTTAMIEDCAFTSNEAIHFASDIDSGAGGAIASAEAATISLSNTELVGNGALRAGGAIWSRGFSDVVRTKIELAACTLVNNTVLLPLDISSLFLGGGAIYTEVTDVDAADVGFVGNDVQGGDGGGAVFVLAGTFIAERCTFVDNSLVRDDSGTTSARGGGAVSLDRLNDDDDSSGTSSFVGTSTFVATDCLFERNLVEFLQYTESRGGAVSCANATSCTIETTTFIGNTALRGGALHASDGSTTSLIACDFIDNVATEGGGALHISEKATFLLRNLSFVGNSVTEDDTEGAAGAALWCSSTSTTYAAFTLLDGSQTFVVENTCVLFFYQANNDGSKPHLENLLNKALNQSGATATLSIIPYTYPCSAGKYSIDGLEHGNTSQFLDRNGVSINMNEEYIDGTYALINEDACNPCPTGRFLSDPGSNESFHDSIDDCSYCEPGTFGNETGMSACSVCPAGKYSSDLGALFCTTAEPGFFVDTQGANISTPCPAGKSSVGGADALECEDCEPGRYQPEEQSTSCLLVEPGYFVPNYGATNQTACSPGTISVSQASNCTPCDAGRFAEKVRETSCKLASAGYYVPSTGASEETVCAPGTFSVSAASICEECSPGTFSEDAGASSCVLSSPGWFVPEAGASNETACPAGTYSGSGASSCIPCSPPEYQNLGAQTECKAECRRCPIPTTTSTEGSTFCDACEASYYWNTEFFERVGRIALEEEEEQCTECCVDCEDACDDDDEDECLECDDPGVRLESLPVVHRGHTGALCGACKRGWDLDYLSDKCKKCGKPVKVVISARSIVVAICVILVLIVLVYKFVHFDHLVLCKKAFFDSLTGKLNYREGTHHAVNMATARRGKAVQRMKTQLSHNLESLEDAEAITAAEPVAQAENEVARAAVEQANTEEAAHAKQRKFWMSIMTKAKICIAAYQISSSTPWSLPQVHFPAITAYVLKLASVLQLNFFQVGSSDCIRHMDYFEELIIITVFPFALAFVGVGLYTLNIFIRLRAFNARIDTRQEKSRIIYMLLLLMWVALPGCSSYTFRYFSCLHFDRGRGRDDYDALAVDLSIRCDSRRYKSFLWYVILAIVVWPIGCPLIIGIVLFRYRKYVNPDLNALEEAAGEPVGDVGSGHGVDANLFRRAQRRHKEVFSQLKKVEIRESIRELEDIQFLWEEYEPRCIYFPVFESARRIFLTGVLAMFGTGSSSQLALGLFGTLFSYKIFALYQPYVEDDDDVVSEVAQMQLVIIFFAALIIYVSDNLEEREGIFSSNTFGVILVILFLGAFVVAIYFTLINIFGYTLMNDAYDVTMKKIDSGRRSSWRVLDANRFGWIMTSCGPAVSAQQVEPEKSQKSLSDQQVGATLVEASDRDLLLKKKKEAVLSPPSNDVDYVADASIRDETKTHQDPSGPVSLAAVRFEDEEKKT</sequence>
<dbReference type="PANTHER" id="PTHR46967:SF2">
    <property type="entry name" value="SUSHI, VON WILLEBRAND FACTOR TYPE A, EGF AND PENTRAXIN DOMAIN-CONTAINING PROTEIN 1-LIKE"/>
    <property type="match status" value="1"/>
</dbReference>
<feature type="transmembrane region" description="Helical" evidence="2">
    <location>
        <begin position="2105"/>
        <end position="2133"/>
    </location>
</feature>
<keyword evidence="2" id="KW-0472">Membrane</keyword>
<gene>
    <name evidence="5" type="ORF">CTAYLR_001869</name>
</gene>
<dbReference type="SMART" id="SM01411">
    <property type="entry name" value="Ephrin_rec_like"/>
    <property type="match status" value="5"/>
</dbReference>
<dbReference type="Pfam" id="PF00629">
    <property type="entry name" value="MAM"/>
    <property type="match status" value="1"/>
</dbReference>
<evidence type="ECO:0000256" key="1">
    <source>
        <dbReference type="SAM" id="MobiDB-lite"/>
    </source>
</evidence>
<dbReference type="InterPro" id="IPR011050">
    <property type="entry name" value="Pectin_lyase_fold/virulence"/>
</dbReference>
<dbReference type="InterPro" id="IPR039448">
    <property type="entry name" value="Beta_helix"/>
</dbReference>
<dbReference type="InterPro" id="IPR013320">
    <property type="entry name" value="ConA-like_dom_sf"/>
</dbReference>
<feature type="domain" description="MAM" evidence="4">
    <location>
        <begin position="537"/>
        <end position="696"/>
    </location>
</feature>